<reference evidence="3" key="1">
    <citation type="submission" date="2019-11" db="EMBL/GenBank/DDBJ databases">
        <authorList>
            <person name="Feng L."/>
        </authorList>
    </citation>
    <scope>NUCLEOTIDE SEQUENCE</scope>
    <source>
        <strain evidence="3">PclaraLFYP37</strain>
    </source>
</reference>
<proteinExistence type="predicted"/>
<gene>
    <name evidence="3" type="ORF">PCLFYP37_02266</name>
</gene>
<keyword evidence="1" id="KW-0175">Coiled coil</keyword>
<protein>
    <recommendedName>
        <fullName evidence="4">Fibronectin type-III domain-containing protein</fullName>
    </recommendedName>
</protein>
<evidence type="ECO:0000256" key="2">
    <source>
        <dbReference type="SAM" id="SignalP"/>
    </source>
</evidence>
<dbReference type="Gene3D" id="2.60.120.260">
    <property type="entry name" value="Galactose-binding domain-like"/>
    <property type="match status" value="2"/>
</dbReference>
<dbReference type="EMBL" id="CACRUT010000015">
    <property type="protein sequence ID" value="VYU23537.1"/>
    <property type="molecule type" value="Genomic_DNA"/>
</dbReference>
<dbReference type="AlphaFoldDB" id="A0A6N3DCX0"/>
<dbReference type="RefSeq" id="WP_412442689.1">
    <property type="nucleotide sequence ID" value="NZ_CACRUT010000015.1"/>
</dbReference>
<keyword evidence="2" id="KW-0732">Signal</keyword>
<feature type="coiled-coil region" evidence="1">
    <location>
        <begin position="269"/>
        <end position="296"/>
    </location>
</feature>
<feature type="chain" id="PRO_5026986813" description="Fibronectin type-III domain-containing protein" evidence="2">
    <location>
        <begin position="25"/>
        <end position="1074"/>
    </location>
</feature>
<feature type="coiled-coil region" evidence="1">
    <location>
        <begin position="167"/>
        <end position="217"/>
    </location>
</feature>
<accession>A0A6N3DCX0</accession>
<name>A0A6N3DCX0_9BACT</name>
<dbReference type="Gene3D" id="2.80.10.50">
    <property type="match status" value="1"/>
</dbReference>
<evidence type="ECO:0008006" key="4">
    <source>
        <dbReference type="Google" id="ProtNLM"/>
    </source>
</evidence>
<feature type="signal peptide" evidence="2">
    <location>
        <begin position="1"/>
        <end position="24"/>
    </location>
</feature>
<organism evidence="3">
    <name type="scientific">Paraprevotella clara</name>
    <dbReference type="NCBI Taxonomy" id="454154"/>
    <lineage>
        <taxon>Bacteria</taxon>
        <taxon>Pseudomonadati</taxon>
        <taxon>Bacteroidota</taxon>
        <taxon>Bacteroidia</taxon>
        <taxon>Bacteroidales</taxon>
        <taxon>Prevotellaceae</taxon>
        <taxon>Paraprevotella</taxon>
    </lineage>
</organism>
<dbReference type="SUPFAM" id="SSF55486">
    <property type="entry name" value="Metalloproteases ('zincins'), catalytic domain"/>
    <property type="match status" value="1"/>
</dbReference>
<evidence type="ECO:0000256" key="1">
    <source>
        <dbReference type="SAM" id="Coils"/>
    </source>
</evidence>
<sequence length="1074" mass="117166">MKNKFTHFLMAGALVCWSSYTLHAQTEVTDTYLKNPSFESNFTDWDNAGMQTQTNTSFSKKDGNTYVEQWVGQGNKVADAHVSQTLTSLKNGVYKLTVAAQNIQQNSSATQSGAYVFADNEQVSVGAINDYSLTFTVIEGQATVGFKAENATGNWIACDNFRLYAVNNDLTEIQEELQRRIEQAQTLVSEKMQKDVLSELNAAIQAAQQEMGASTDENIAEVAVRLRKATTEAQTSIEAYRELQAAIDKALEAYGDGSQSGAEEFAAAIQSAQSTVNNLEVSLEDLALAVTQLETATLAFSLANATGTAPTVVTDTRYARGSTMAFGRSTISGVSTSDLLEHGFCWSTSPEPTVLDNRTTEYLNNNGYIYWMKDLEPSTIYYIRAYAMTKGYAVGYGDVIKVITLPEGKITWSYNNGGPADANARINAAVGSAVDYWNELTSIQGLHLTVSFGSGTPTADCSYGGWMRVGPNASYQRTGTIMHEMGHAIGVGTHEIWWNGNLRANGDRGDWLGERANAVLRFWDNNPTAVMTGDNTHMWPYGINGAHEDTGSEVLYIGNGLITQALGEDGLPPTGGFATPAYVFEQEDHVKYYLKNEDETAGLYTSYLVAAPNSTAITCEEMTAAEAAANDNAAWYVTFNPKTCYYQLRNVGTGQYLTYNTSRNKFLTTNKETPTTTESFQFMRGRTDVNIGTGNTAVTARGYWIIRPEKTLNPPCMGSNAGGRITNETFNIANSAKDQRWVILSGEELQAFDTAVKDERKAELEDMLAHIKALANTPHTEDVAGTDATLTAKLSEIEEKSRDTEITSEGISSLTEEALTAGMAFLAEATPESVEQPFDITFLMSDAELTDGEGWSSKPTISFSCGEFFEKTFDFNQTVTGLPAGTYQFKGRGFQRPGTTADVYKAFIAGQDDVNATIYAGDKEAKIQNIAAEAQTKKLGGSETAVGSNPTRYVPNNMQAASLYFAADLYDNGVVTQLTEDDSKLKVGMRCSETSSNYWCIFDDFRLYYYGSMSPDFVTDIRPAVTDKTQAEDLFATPSDVYSLSGVCVRRQATSLDGLGRGVYIVNGRKVIVK</sequence>
<evidence type="ECO:0000313" key="3">
    <source>
        <dbReference type="EMBL" id="VYU23537.1"/>
    </source>
</evidence>